<dbReference type="PANTHER" id="PTHR21049">
    <property type="entry name" value="RIBOPHORIN I"/>
    <property type="match status" value="1"/>
</dbReference>
<dbReference type="OrthoDB" id="310030at2759"/>
<comment type="caution">
    <text evidence="12">The sequence shown here is derived from an EMBL/GenBank/DDBJ whole genome shotgun (WGS) entry which is preliminary data.</text>
</comment>
<feature type="signal peptide" evidence="11">
    <location>
        <begin position="1"/>
        <end position="27"/>
    </location>
</feature>
<sequence length="485" mass="54801">MLAVRLAPCFILFFALISLHSILVSEANVNNQNENVVNVKVERLIDISTQLVKIVSTISVLNKGTVPLKEYIVQFGDSRHDEKLAYLLVSLVDSNKKRKQLVATKINDNGPFASYRVNFGSDAVEGGKSVQLEVEATFSHLLNPYPEEIIQSEKQLVVYKGRVYFPTPYTTETQTTRVKLASSTGVESYSKVRPVATADRFINYGPYDKIAPTSTVEPTNTEEELRVHVENNTPFLTTERLERTIQVSHWAGAVSIEELLDVVHAGAKLKGSFSRYEFQREFPSNGQSSIRGWKTRLPVGAFDIYYRDEIGNISTSNVRYTPSSVNVDIRPRFPLFGGWKTQYTLGYTLPSSNNLFTQEGSSFTSSNYVLKVPFIDHIYDDMTIDEATVKIILPEGASNFKLNLPYDVKRQSDEVYYSYLDTIGRPVIVLTKKNLVEWHIQQIEVRYTYKPLYLLQEPLLVVGSIFSLCLLVIGLVRTKTTLDGK</sequence>
<dbReference type="EMBL" id="JAPWDV010000001">
    <property type="protein sequence ID" value="KAJ6224382.1"/>
    <property type="molecule type" value="Genomic_DNA"/>
</dbReference>
<dbReference type="Pfam" id="PF04597">
    <property type="entry name" value="Ribophorin_I"/>
    <property type="match status" value="1"/>
</dbReference>
<comment type="subunit">
    <text evidence="11">Component of the oligosaccharyltransferase (OST) complex.</text>
</comment>
<proteinExistence type="inferred from homology"/>
<name>A0A9Q0MH94_BLOTA</name>
<dbReference type="Proteomes" id="UP001142055">
    <property type="component" value="Chromosome 1"/>
</dbReference>
<evidence type="ECO:0000256" key="1">
    <source>
        <dbReference type="ARBA" id="ARBA00002791"/>
    </source>
</evidence>
<feature type="chain" id="PRO_5040539649" description="Dolichyl-diphosphooligosaccharide--protein glycosyltransferase subunit 1" evidence="11">
    <location>
        <begin position="28"/>
        <end position="485"/>
    </location>
</feature>
<evidence type="ECO:0000256" key="3">
    <source>
        <dbReference type="ARBA" id="ARBA00004922"/>
    </source>
</evidence>
<dbReference type="PANTHER" id="PTHR21049:SF0">
    <property type="entry name" value="DOLICHYL-DIPHOSPHOOLIGOSACCHARIDE--PROTEIN GLYCOSYLTRANSFERASE SUBUNIT 1"/>
    <property type="match status" value="1"/>
</dbReference>
<comment type="pathway">
    <text evidence="3 11">Protein modification; protein glycosylation.</text>
</comment>
<keyword evidence="7 11" id="KW-0732">Signal</keyword>
<comment type="similarity">
    <text evidence="4 11">Belongs to the OST1 family.</text>
</comment>
<keyword evidence="8 11" id="KW-0256">Endoplasmic reticulum</keyword>
<evidence type="ECO:0000256" key="6">
    <source>
        <dbReference type="ARBA" id="ARBA00022692"/>
    </source>
</evidence>
<organism evidence="12 13">
    <name type="scientific">Blomia tropicalis</name>
    <name type="common">Mite</name>
    <dbReference type="NCBI Taxonomy" id="40697"/>
    <lineage>
        <taxon>Eukaryota</taxon>
        <taxon>Metazoa</taxon>
        <taxon>Ecdysozoa</taxon>
        <taxon>Arthropoda</taxon>
        <taxon>Chelicerata</taxon>
        <taxon>Arachnida</taxon>
        <taxon>Acari</taxon>
        <taxon>Acariformes</taxon>
        <taxon>Sarcoptiformes</taxon>
        <taxon>Astigmata</taxon>
        <taxon>Glycyphagoidea</taxon>
        <taxon>Echimyopodidae</taxon>
        <taxon>Blomia</taxon>
    </lineage>
</organism>
<evidence type="ECO:0000256" key="2">
    <source>
        <dbReference type="ARBA" id="ARBA00004115"/>
    </source>
</evidence>
<dbReference type="InterPro" id="IPR007676">
    <property type="entry name" value="Ribophorin_I"/>
</dbReference>
<keyword evidence="9 11" id="KW-1133">Transmembrane helix</keyword>
<comment type="subcellular location">
    <subcellularLocation>
        <location evidence="2 11">Endoplasmic reticulum membrane</location>
        <topology evidence="2 11">Single-pass type I membrane protein</topology>
    </subcellularLocation>
</comment>
<evidence type="ECO:0000256" key="10">
    <source>
        <dbReference type="ARBA" id="ARBA00023136"/>
    </source>
</evidence>
<dbReference type="GO" id="GO:0018279">
    <property type="term" value="P:protein N-linked glycosylation via asparagine"/>
    <property type="evidence" value="ECO:0007669"/>
    <property type="project" value="TreeGrafter"/>
</dbReference>
<dbReference type="GO" id="GO:0008250">
    <property type="term" value="C:oligosaccharyltransferase complex"/>
    <property type="evidence" value="ECO:0007669"/>
    <property type="project" value="UniProtKB-UniRule"/>
</dbReference>
<comment type="function">
    <text evidence="1 11">Subunit of the oligosaccharyl transferase (OST) complex that catalyzes the initial transfer of a defined glycan (Glc(3)Man(9)GlcNAc(2) in eukaryotes) from the lipid carrier dolichol-pyrophosphate to an asparagine residue within an Asn-X-Ser/Thr consensus motif in nascent polypeptide chains, the first step in protein N-glycosylation. N-glycosylation occurs cotranslationally and the complex associates with the Sec61 complex at the channel-forming translocon complex that mediates protein translocation across the endoplasmic reticulum (ER). All subunits are required for a maximal enzyme activity.</text>
</comment>
<evidence type="ECO:0000256" key="8">
    <source>
        <dbReference type="ARBA" id="ARBA00022824"/>
    </source>
</evidence>
<reference evidence="12" key="1">
    <citation type="submission" date="2022-12" db="EMBL/GenBank/DDBJ databases">
        <title>Genome assemblies of Blomia tropicalis.</title>
        <authorList>
            <person name="Cui Y."/>
        </authorList>
    </citation>
    <scope>NUCLEOTIDE SEQUENCE</scope>
    <source>
        <tissue evidence="12">Adult mites</tissue>
    </source>
</reference>
<dbReference type="OMA" id="THYTLGY"/>
<gene>
    <name evidence="12" type="ORF">RDWZM_002927</name>
</gene>
<feature type="transmembrane region" description="Helical" evidence="11">
    <location>
        <begin position="458"/>
        <end position="476"/>
    </location>
</feature>
<keyword evidence="6 11" id="KW-0812">Transmembrane</keyword>
<evidence type="ECO:0000313" key="13">
    <source>
        <dbReference type="Proteomes" id="UP001142055"/>
    </source>
</evidence>
<keyword evidence="13" id="KW-1185">Reference proteome</keyword>
<evidence type="ECO:0000256" key="4">
    <source>
        <dbReference type="ARBA" id="ARBA00008905"/>
    </source>
</evidence>
<dbReference type="AlphaFoldDB" id="A0A9Q0MH94"/>
<keyword evidence="10 11" id="KW-0472">Membrane</keyword>
<evidence type="ECO:0000313" key="12">
    <source>
        <dbReference type="EMBL" id="KAJ6224382.1"/>
    </source>
</evidence>
<evidence type="ECO:0000256" key="5">
    <source>
        <dbReference type="ARBA" id="ARBA00017611"/>
    </source>
</evidence>
<evidence type="ECO:0000256" key="9">
    <source>
        <dbReference type="ARBA" id="ARBA00022989"/>
    </source>
</evidence>
<accession>A0A9Q0MH94</accession>
<evidence type="ECO:0000256" key="7">
    <source>
        <dbReference type="ARBA" id="ARBA00022729"/>
    </source>
</evidence>
<evidence type="ECO:0000256" key="11">
    <source>
        <dbReference type="RuleBase" id="RU361143"/>
    </source>
</evidence>
<protein>
    <recommendedName>
        <fullName evidence="5 11">Dolichyl-diphosphooligosaccharide--protein glycosyltransferase subunit 1</fullName>
    </recommendedName>
</protein>